<sequence length="170" mass="18283">VADNKKKINMKQLLTLKINGETHEVWTSTHKTLLEVLREDLYLTGTKHGCELGECGACSVLIDGEPVLACLILPVEVQGQEIQTIEGLAKNGVPHPLQTAFAEQGASQCGYCSPAMLMTAKALLEINSNPDSNTIREALSGTLCRCTGYSKIIEAVEQAAGELAVMRQNS</sequence>
<evidence type="ECO:0000259" key="6">
    <source>
        <dbReference type="PROSITE" id="PS51085"/>
    </source>
</evidence>
<dbReference type="GO" id="GO:0016491">
    <property type="term" value="F:oxidoreductase activity"/>
    <property type="evidence" value="ECO:0007669"/>
    <property type="project" value="UniProtKB-KW"/>
</dbReference>
<gene>
    <name evidence="7" type="ORF">METZ01_LOCUS51227</name>
</gene>
<feature type="non-terminal residue" evidence="7">
    <location>
        <position position="1"/>
    </location>
</feature>
<dbReference type="Pfam" id="PF00111">
    <property type="entry name" value="Fer2"/>
    <property type="match status" value="1"/>
</dbReference>
<dbReference type="FunFam" id="3.10.20.30:FF:000020">
    <property type="entry name" value="Xanthine dehydrogenase iron-sulfur subunit"/>
    <property type="match status" value="1"/>
</dbReference>
<keyword evidence="4" id="KW-0408">Iron</keyword>
<dbReference type="AlphaFoldDB" id="A0A381SB64"/>
<dbReference type="PROSITE" id="PS00197">
    <property type="entry name" value="2FE2S_FER_1"/>
    <property type="match status" value="1"/>
</dbReference>
<dbReference type="CDD" id="cd00207">
    <property type="entry name" value="fer2"/>
    <property type="match status" value="1"/>
</dbReference>
<dbReference type="PANTHER" id="PTHR44379:SF8">
    <property type="entry name" value="XANTHINE DEHYDROGENASE IRON-SULFUR-BINDING SUBUNIT XDHC-RELATED"/>
    <property type="match status" value="1"/>
</dbReference>
<keyword evidence="3" id="KW-0560">Oxidoreductase</keyword>
<dbReference type="Gene3D" id="1.10.150.120">
    <property type="entry name" value="[2Fe-2S]-binding domain"/>
    <property type="match status" value="1"/>
</dbReference>
<name>A0A381SB64_9ZZZZ</name>
<reference evidence="7" key="1">
    <citation type="submission" date="2018-05" db="EMBL/GenBank/DDBJ databases">
        <authorList>
            <person name="Lanie J.A."/>
            <person name="Ng W.-L."/>
            <person name="Kazmierczak K.M."/>
            <person name="Andrzejewski T.M."/>
            <person name="Davidsen T.M."/>
            <person name="Wayne K.J."/>
            <person name="Tettelin H."/>
            <person name="Glass J.I."/>
            <person name="Rusch D."/>
            <person name="Podicherti R."/>
            <person name="Tsui H.-C.T."/>
            <person name="Winkler M.E."/>
        </authorList>
    </citation>
    <scope>NUCLEOTIDE SEQUENCE</scope>
</reference>
<evidence type="ECO:0000256" key="1">
    <source>
        <dbReference type="ARBA" id="ARBA00022714"/>
    </source>
</evidence>
<dbReference type="InterPro" id="IPR001041">
    <property type="entry name" value="2Fe-2S_ferredoxin-type"/>
</dbReference>
<feature type="domain" description="2Fe-2S ferredoxin-type" evidence="6">
    <location>
        <begin position="12"/>
        <end position="88"/>
    </location>
</feature>
<dbReference type="InterPro" id="IPR036010">
    <property type="entry name" value="2Fe-2S_ferredoxin-like_sf"/>
</dbReference>
<dbReference type="PANTHER" id="PTHR44379">
    <property type="entry name" value="OXIDOREDUCTASE WITH IRON-SULFUR SUBUNIT"/>
    <property type="match status" value="1"/>
</dbReference>
<evidence type="ECO:0000256" key="3">
    <source>
        <dbReference type="ARBA" id="ARBA00023002"/>
    </source>
</evidence>
<evidence type="ECO:0000256" key="4">
    <source>
        <dbReference type="ARBA" id="ARBA00023004"/>
    </source>
</evidence>
<keyword evidence="5" id="KW-0411">Iron-sulfur</keyword>
<evidence type="ECO:0000256" key="5">
    <source>
        <dbReference type="ARBA" id="ARBA00023014"/>
    </source>
</evidence>
<dbReference type="Gene3D" id="3.10.20.30">
    <property type="match status" value="1"/>
</dbReference>
<keyword evidence="2" id="KW-0479">Metal-binding</keyword>
<proteinExistence type="predicted"/>
<dbReference type="InterPro" id="IPR012675">
    <property type="entry name" value="Beta-grasp_dom_sf"/>
</dbReference>
<dbReference type="PROSITE" id="PS51085">
    <property type="entry name" value="2FE2S_FER_2"/>
    <property type="match status" value="1"/>
</dbReference>
<dbReference type="SUPFAM" id="SSF54292">
    <property type="entry name" value="2Fe-2S ferredoxin-like"/>
    <property type="match status" value="1"/>
</dbReference>
<protein>
    <recommendedName>
        <fullName evidence="6">2Fe-2S ferredoxin-type domain-containing protein</fullName>
    </recommendedName>
</protein>
<dbReference type="Pfam" id="PF01799">
    <property type="entry name" value="Fer2_2"/>
    <property type="match status" value="1"/>
</dbReference>
<dbReference type="InterPro" id="IPR036884">
    <property type="entry name" value="2Fe-2S-bd_dom_sf"/>
</dbReference>
<dbReference type="SUPFAM" id="SSF47741">
    <property type="entry name" value="CO dehydrogenase ISP C-domain like"/>
    <property type="match status" value="1"/>
</dbReference>
<dbReference type="GO" id="GO:0046872">
    <property type="term" value="F:metal ion binding"/>
    <property type="evidence" value="ECO:0007669"/>
    <property type="project" value="UniProtKB-KW"/>
</dbReference>
<organism evidence="7">
    <name type="scientific">marine metagenome</name>
    <dbReference type="NCBI Taxonomy" id="408172"/>
    <lineage>
        <taxon>unclassified sequences</taxon>
        <taxon>metagenomes</taxon>
        <taxon>ecological metagenomes</taxon>
    </lineage>
</organism>
<dbReference type="InterPro" id="IPR006058">
    <property type="entry name" value="2Fe2S_fd_BS"/>
</dbReference>
<accession>A0A381SB64</accession>
<dbReference type="EMBL" id="UINC01002599">
    <property type="protein sequence ID" value="SUZ98373.1"/>
    <property type="molecule type" value="Genomic_DNA"/>
</dbReference>
<dbReference type="InterPro" id="IPR002888">
    <property type="entry name" value="2Fe-2S-bd"/>
</dbReference>
<keyword evidence="1" id="KW-0001">2Fe-2S</keyword>
<evidence type="ECO:0000313" key="7">
    <source>
        <dbReference type="EMBL" id="SUZ98373.1"/>
    </source>
</evidence>
<evidence type="ECO:0000256" key="2">
    <source>
        <dbReference type="ARBA" id="ARBA00022723"/>
    </source>
</evidence>
<dbReference type="GO" id="GO:0051537">
    <property type="term" value="F:2 iron, 2 sulfur cluster binding"/>
    <property type="evidence" value="ECO:0007669"/>
    <property type="project" value="UniProtKB-KW"/>
</dbReference>
<dbReference type="InterPro" id="IPR051452">
    <property type="entry name" value="Diverse_Oxidoreductases"/>
</dbReference>